<feature type="domain" description="CASP C-terminal" evidence="13">
    <location>
        <begin position="450"/>
        <end position="732"/>
    </location>
</feature>
<evidence type="ECO:0000313" key="15">
    <source>
        <dbReference type="EMBL" id="SAM81651.1"/>
    </source>
</evidence>
<feature type="coiled-coil region" evidence="10">
    <location>
        <begin position="133"/>
        <end position="184"/>
    </location>
</feature>
<comment type="similarity">
    <text evidence="2">Belongs to the CASP family.</text>
</comment>
<organism evidence="15 17">
    <name type="scientific">Ustilago bromivora</name>
    <dbReference type="NCBI Taxonomy" id="307758"/>
    <lineage>
        <taxon>Eukaryota</taxon>
        <taxon>Fungi</taxon>
        <taxon>Dikarya</taxon>
        <taxon>Basidiomycota</taxon>
        <taxon>Ustilaginomycotina</taxon>
        <taxon>Ustilaginomycetes</taxon>
        <taxon>Ustilaginales</taxon>
        <taxon>Ustilaginaceae</taxon>
        <taxon>Ustilago</taxon>
    </lineage>
</organism>
<sequence>MAATSSAYAAPYNIDGAGPSRTPVDFSAALSIWKDINLTDLQQQLNDTAPELLEAQKAAVASRKKLADQTREFKKQPDTNKLESFKPLLKAYQAEIDTLTKRSKAAENAFLNVHSALTTATDPYPFLEVTLDQAASLNDLESLKEDNAKLRRDLAQQTAEADANREREAEHTRLQQRILSLEKDFETKLQQQTAALELELSAKWDERIRNLKEREADLTKSLNLALEQLKDLKSRDETATAKLLEKGHDDDQQDSKSNFAEVELLSRDLERAHARIESVERRNEQLRSEIESVKSGRQESNQLQKLQLEAQEKDRKLTQVQTLLESARQQSETISKQVASSQEEKIKLQSEKDAEIESLRTKLQQRSDYADIKRELEIVKAVHFNADDDDDDDELSATSSATANGDSPSTKKAAEAKSLEALLLEKNKRLEDQLATLRVSNGDLSASFDKVSAELASLKQKHTHLKLLNEKLETDLASIGREGRSNAKTPAVMSAEEVMREMESLEAEATQISQSTKPRNSNTGAQKDGLNGVHPARSVPTPASPRPSTSSRAAATGESSILPIVTSQRDRFRSRNAELEEELRKQFETISELRTEIKTLQSDNLGLYEKVRYLQSYGPAGARRTGSGGDSVIQIGVGAAGRTDASGAYPPPRMGGSDDKYRAKYEESMNPFEAFRGREQSRAMAQLNPLERALHILTRLVLGHRRMRLFFIAYAIFLHFLIFAMLFEVSHTSSAETYSVPK</sequence>
<reference evidence="17" key="2">
    <citation type="submission" date="2016-04" db="EMBL/GenBank/DDBJ databases">
        <authorList>
            <person name="Guldener U."/>
            <person name="Guldener U."/>
        </authorList>
    </citation>
    <scope>NUCLEOTIDE SEQUENCE [LARGE SCALE GENOMIC DNA]</scope>
    <source>
        <strain evidence="17">UB2112</strain>
    </source>
</reference>
<feature type="compositionally biased region" description="Low complexity" evidence="11">
    <location>
        <begin position="535"/>
        <end position="556"/>
    </location>
</feature>
<dbReference type="InterPro" id="IPR012955">
    <property type="entry name" value="CASP_C"/>
</dbReference>
<dbReference type="PANTHER" id="PTHR14043">
    <property type="entry name" value="CCAAT DISPLACEMENT PROTEIN-RELATED"/>
    <property type="match status" value="1"/>
</dbReference>
<proteinExistence type="inferred from homology"/>
<dbReference type="GO" id="GO:0006891">
    <property type="term" value="P:intra-Golgi vesicle-mediated transport"/>
    <property type="evidence" value="ECO:0007669"/>
    <property type="project" value="InterPro"/>
</dbReference>
<evidence type="ECO:0000256" key="2">
    <source>
        <dbReference type="ARBA" id="ARBA00006415"/>
    </source>
</evidence>
<evidence type="ECO:0000256" key="4">
    <source>
        <dbReference type="ARBA" id="ARBA00022448"/>
    </source>
</evidence>
<evidence type="ECO:0000256" key="12">
    <source>
        <dbReference type="SAM" id="Phobius"/>
    </source>
</evidence>
<evidence type="ECO:0000259" key="13">
    <source>
        <dbReference type="Pfam" id="PF08172"/>
    </source>
</evidence>
<evidence type="ECO:0000256" key="8">
    <source>
        <dbReference type="ARBA" id="ARBA00023054"/>
    </source>
</evidence>
<keyword evidence="8 10" id="KW-0175">Coiled coil</keyword>
<gene>
    <name evidence="16" type="ORF">UBRO2_05110</name>
    <name evidence="15" type="ORF">UBRO_03271</name>
</gene>
<evidence type="ECO:0000256" key="11">
    <source>
        <dbReference type="SAM" id="MobiDB-lite"/>
    </source>
</evidence>
<feature type="coiled-coil region" evidence="10">
    <location>
        <begin position="262"/>
        <end position="344"/>
    </location>
</feature>
<evidence type="ECO:0000256" key="3">
    <source>
        <dbReference type="ARBA" id="ARBA00018691"/>
    </source>
</evidence>
<evidence type="ECO:0000256" key="5">
    <source>
        <dbReference type="ARBA" id="ARBA00022692"/>
    </source>
</evidence>
<keyword evidence="4" id="KW-0813">Transport</keyword>
<keyword evidence="18" id="KW-1185">Reference proteome</keyword>
<dbReference type="InterPro" id="IPR057476">
    <property type="entry name" value="Cux_N"/>
</dbReference>
<dbReference type="Proteomes" id="UP000179920">
    <property type="component" value="Chromosome V"/>
</dbReference>
<dbReference type="PANTHER" id="PTHR14043:SF2">
    <property type="entry name" value="HOMEOBOX PROTEIN CUT"/>
    <property type="match status" value="1"/>
</dbReference>
<feature type="domain" description="Cux N-terminal" evidence="14">
    <location>
        <begin position="25"/>
        <end position="134"/>
    </location>
</feature>
<evidence type="ECO:0000313" key="16">
    <source>
        <dbReference type="EMBL" id="SYW83219.1"/>
    </source>
</evidence>
<evidence type="ECO:0000256" key="6">
    <source>
        <dbReference type="ARBA" id="ARBA00022989"/>
    </source>
</evidence>
<keyword evidence="5 12" id="KW-0812">Transmembrane</keyword>
<evidence type="ECO:0000313" key="18">
    <source>
        <dbReference type="Proteomes" id="UP000658997"/>
    </source>
</evidence>
<reference evidence="16" key="3">
    <citation type="submission" date="2018-08" db="EMBL/GenBank/DDBJ databases">
        <authorList>
            <person name="Guldener U."/>
        </authorList>
    </citation>
    <scope>NUCLEOTIDE SEQUENCE</scope>
    <source>
        <strain evidence="16">UB2</strain>
    </source>
</reference>
<feature type="compositionally biased region" description="Polar residues" evidence="11">
    <location>
        <begin position="396"/>
        <end position="410"/>
    </location>
</feature>
<dbReference type="Proteomes" id="UP000658997">
    <property type="component" value="Unassembled WGS sequence"/>
</dbReference>
<evidence type="ECO:0000256" key="10">
    <source>
        <dbReference type="SAM" id="Coils"/>
    </source>
</evidence>
<dbReference type="EMBL" id="ULHB01000142">
    <property type="protein sequence ID" value="SYW83219.1"/>
    <property type="molecule type" value="Genomic_DNA"/>
</dbReference>
<keyword evidence="7" id="KW-0333">Golgi apparatus</keyword>
<evidence type="ECO:0000256" key="9">
    <source>
        <dbReference type="ARBA" id="ARBA00023136"/>
    </source>
</evidence>
<feature type="transmembrane region" description="Helical" evidence="12">
    <location>
        <begin position="709"/>
        <end position="727"/>
    </location>
</feature>
<feature type="region of interest" description="Disordered" evidence="11">
    <location>
        <begin position="387"/>
        <end position="413"/>
    </location>
</feature>
<keyword evidence="9 12" id="KW-0472">Membrane</keyword>
<evidence type="ECO:0000256" key="7">
    <source>
        <dbReference type="ARBA" id="ARBA00023034"/>
    </source>
</evidence>
<evidence type="ECO:0000313" key="17">
    <source>
        <dbReference type="Proteomes" id="UP000179920"/>
    </source>
</evidence>
<dbReference type="OrthoDB" id="10257567at2759"/>
<dbReference type="Pfam" id="PF08172">
    <property type="entry name" value="CASP_C"/>
    <property type="match status" value="1"/>
</dbReference>
<comment type="subcellular location">
    <subcellularLocation>
        <location evidence="1">Golgi apparatus membrane</location>
        <topology evidence="1">Single-pass type IV membrane protein</topology>
    </subcellularLocation>
</comment>
<dbReference type="EMBL" id="LT558121">
    <property type="protein sequence ID" value="SAM81651.1"/>
    <property type="molecule type" value="Genomic_DNA"/>
</dbReference>
<protein>
    <recommendedName>
        <fullName evidence="3">Protein CASP</fullName>
    </recommendedName>
</protein>
<reference evidence="15" key="1">
    <citation type="submission" date="2016-04" db="EMBL/GenBank/DDBJ databases">
        <authorList>
            <person name="Evans L.H."/>
            <person name="Alamgir A."/>
            <person name="Owens N."/>
            <person name="Weber N.D."/>
            <person name="Virtaneva K."/>
            <person name="Barbian K."/>
            <person name="Babar A."/>
            <person name="Rosenke K."/>
        </authorList>
    </citation>
    <scope>NUCLEOTIDE SEQUENCE</scope>
    <source>
        <strain evidence="15">UB2112</strain>
    </source>
</reference>
<name>A0A1K0G2K9_9BASI</name>
<accession>A0A1K0G2K9</accession>
<keyword evidence="6 12" id="KW-1133">Transmembrane helix</keyword>
<dbReference type="Pfam" id="PF25398">
    <property type="entry name" value="CUX1_N"/>
    <property type="match status" value="1"/>
</dbReference>
<feature type="coiled-coil region" evidence="10">
    <location>
        <begin position="208"/>
        <end position="235"/>
    </location>
</feature>
<feature type="compositionally biased region" description="Polar residues" evidence="11">
    <location>
        <begin position="510"/>
        <end position="525"/>
    </location>
</feature>
<dbReference type="AlphaFoldDB" id="A0A1K0G2K9"/>
<evidence type="ECO:0000259" key="14">
    <source>
        <dbReference type="Pfam" id="PF25398"/>
    </source>
</evidence>
<dbReference type="GO" id="GO:0000139">
    <property type="term" value="C:Golgi membrane"/>
    <property type="evidence" value="ECO:0007669"/>
    <property type="project" value="UniProtKB-SubCell"/>
</dbReference>
<feature type="region of interest" description="Disordered" evidence="11">
    <location>
        <begin position="479"/>
        <end position="573"/>
    </location>
</feature>
<evidence type="ECO:0000256" key="1">
    <source>
        <dbReference type="ARBA" id="ARBA00004409"/>
    </source>
</evidence>